<evidence type="ECO:0000313" key="4">
    <source>
        <dbReference type="Proteomes" id="UP000241771"/>
    </source>
</evidence>
<evidence type="ECO:0000313" key="3">
    <source>
        <dbReference type="EMBL" id="PSW22264.1"/>
    </source>
</evidence>
<dbReference type="PANTHER" id="PTHR42976">
    <property type="entry name" value="BIFUNCTIONAL CHITINASE/LYSOZYME-RELATED"/>
    <property type="match status" value="1"/>
</dbReference>
<dbReference type="InterPro" id="IPR001223">
    <property type="entry name" value="Glyco_hydro18_cat"/>
</dbReference>
<feature type="signal peptide" evidence="1">
    <location>
        <begin position="1"/>
        <end position="37"/>
    </location>
</feature>
<organism evidence="3 4">
    <name type="scientific">Photobacterium sanctipauli</name>
    <dbReference type="NCBI Taxonomy" id="1342794"/>
    <lineage>
        <taxon>Bacteria</taxon>
        <taxon>Pseudomonadati</taxon>
        <taxon>Pseudomonadota</taxon>
        <taxon>Gammaproteobacteria</taxon>
        <taxon>Vibrionales</taxon>
        <taxon>Vibrionaceae</taxon>
        <taxon>Photobacterium</taxon>
    </lineage>
</organism>
<evidence type="ECO:0000256" key="1">
    <source>
        <dbReference type="SAM" id="SignalP"/>
    </source>
</evidence>
<dbReference type="SUPFAM" id="SSF51445">
    <property type="entry name" value="(Trans)glycosidases"/>
    <property type="match status" value="1"/>
</dbReference>
<proteinExistence type="predicted"/>
<dbReference type="InterPro" id="IPR017853">
    <property type="entry name" value="GH"/>
</dbReference>
<feature type="domain" description="GH18" evidence="2">
    <location>
        <begin position="467"/>
        <end position="777"/>
    </location>
</feature>
<keyword evidence="4" id="KW-1185">Reference proteome</keyword>
<protein>
    <recommendedName>
        <fullName evidence="2">GH18 domain-containing protein</fullName>
    </recommendedName>
</protein>
<reference evidence="3 4" key="1">
    <citation type="submission" date="2018-01" db="EMBL/GenBank/DDBJ databases">
        <title>Whole genome sequencing of Histamine producing bacteria.</title>
        <authorList>
            <person name="Butler K."/>
        </authorList>
    </citation>
    <scope>NUCLEOTIDE SEQUENCE [LARGE SCALE GENOMIC DNA]</scope>
    <source>
        <strain evidence="3 4">DSM 100436</strain>
    </source>
</reference>
<dbReference type="CDD" id="cd06543">
    <property type="entry name" value="GH18_PF-ChiA-like"/>
    <property type="match status" value="1"/>
</dbReference>
<name>A0A2T3P176_9GAMM</name>
<dbReference type="InterPro" id="IPR052750">
    <property type="entry name" value="GH18_Chitinase"/>
</dbReference>
<feature type="chain" id="PRO_5015734999" description="GH18 domain-containing protein" evidence="1">
    <location>
        <begin position="38"/>
        <end position="777"/>
    </location>
</feature>
<keyword evidence="1" id="KW-0732">Signal</keyword>
<comment type="caution">
    <text evidence="3">The sequence shown here is derived from an EMBL/GenBank/DDBJ whole genome shotgun (WGS) entry which is preliminary data.</text>
</comment>
<dbReference type="EMBL" id="PYMA01000001">
    <property type="protein sequence ID" value="PSW22264.1"/>
    <property type="molecule type" value="Genomic_DNA"/>
</dbReference>
<evidence type="ECO:0000259" key="2">
    <source>
        <dbReference type="PROSITE" id="PS51910"/>
    </source>
</evidence>
<dbReference type="GO" id="GO:0005975">
    <property type="term" value="P:carbohydrate metabolic process"/>
    <property type="evidence" value="ECO:0007669"/>
    <property type="project" value="InterPro"/>
</dbReference>
<dbReference type="Proteomes" id="UP000241771">
    <property type="component" value="Unassembled WGS sequence"/>
</dbReference>
<sequence length="777" mass="84792">MGCSINLVIKMKNKIITLARYGLLGCASGLFAPSALAAAMIDVQQSRYQAPQPAPVQTEVIVDSASEHWSNLSVKITNTLPNPIDLNGMVVTFVSPQEVTSAWGNFTGVSYPDAITASSTATGNGDYLVQITTTFGTDSWVNSELATAGSIALQFGLGVNATPDILSDVKVYLDGVDAPEGAITLYAPQAPGSDVANEQAVVTLSGPNGYQKTVSMDWQQTETIEDLLYGAYTLHVNPVGGYPADPAEQEKSLTEEQDNVSFTWGYGEAVLPASFKLQLPSDELVEQTTLTLTNQQSGEQSFYTLPYGQTTQIDDLVHQIGYSAELASYTLNNVMFQLTMDGELVHTFTADKDQVESPLVAQSSTAIDTDGFFESRMALEGLAESAEVAVTLIHSGGDMYQHQVSTGDAQVYDQLRPGVYTVKAPAIDAEDGRYELTTTSITVNDSATYTLAFAKQGGEQANILAPYKDTSINADWANGGMESLVDLANNSGNKHFTLAFILGSEWNPNECKALWGGQPEMTVADQWGKKQIDDLRAIGGDVMISFGGANGRYLSQACGTVDELYREYKAVIDTYQVYHLDFDVEMGRENDAPAMARMIEALKRLQTEYPQLKVSYTLAAAPDIVRGFNEVVVPSVEAGIEIDSVNPMTMSFGQWYHDNYVADTAELSILTVEYLKTLMQPLYPELSDSELYQKLGMIPMQGLNDLTVDSISLEQAERIASWSKEKNLKYLSFWSINRDHSCDDAWASPTCSSSKDGVPFQTESWQFSKEFLKFLDK</sequence>
<accession>A0A2T3P176</accession>
<gene>
    <name evidence="3" type="ORF">C9I98_03095</name>
</gene>
<dbReference type="PROSITE" id="PS51910">
    <property type="entry name" value="GH18_2"/>
    <property type="match status" value="1"/>
</dbReference>
<dbReference type="AlphaFoldDB" id="A0A2T3P176"/>
<dbReference type="PANTHER" id="PTHR42976:SF1">
    <property type="entry name" value="GH18 DOMAIN-CONTAINING PROTEIN-RELATED"/>
    <property type="match status" value="1"/>
</dbReference>
<dbReference type="Gene3D" id="3.20.20.80">
    <property type="entry name" value="Glycosidases"/>
    <property type="match status" value="1"/>
</dbReference>